<gene>
    <name evidence="5" type="ORF">HW542_12185</name>
</gene>
<evidence type="ECO:0000313" key="5">
    <source>
        <dbReference type="EMBL" id="NVN47559.1"/>
    </source>
</evidence>
<dbReference type="InterPro" id="IPR036271">
    <property type="entry name" value="Tet_transcr_reg_TetR-rel_C_sf"/>
</dbReference>
<evidence type="ECO:0000313" key="6">
    <source>
        <dbReference type="Proteomes" id="UP001516351"/>
    </source>
</evidence>
<sequence length="230" mass="26242">MSDLASPSTAALRDENFPPGKRQCGRPPVLCETERRDRILDAAEQVLQEHGYSGASMDRIAQCSNMSKKTLYHMFSSKQEMVEQLLHDRLLLSGLRDLELKGETVEDQLVYGLQALGATMMEEKRLNLIRVVISEVSRNSEASRFVREFFSSQNGPFPLRLWLERLCDRGLLKIDDVEEASDMLFGSALATFILCELSHCRPKQYWRDNPDYLHRVVAMFLKGLDKKNGA</sequence>
<dbReference type="SUPFAM" id="SSF46689">
    <property type="entry name" value="Homeodomain-like"/>
    <property type="match status" value="1"/>
</dbReference>
<dbReference type="RefSeq" id="WP_267311903.1">
    <property type="nucleotide sequence ID" value="NZ_JABXXV010000006.1"/>
</dbReference>
<dbReference type="Pfam" id="PF14246">
    <property type="entry name" value="TetR_C_7"/>
    <property type="match status" value="1"/>
</dbReference>
<keyword evidence="1 2" id="KW-0238">DNA-binding</keyword>
<proteinExistence type="predicted"/>
<dbReference type="EMBL" id="JABXXV010000006">
    <property type="protein sequence ID" value="NVN47559.1"/>
    <property type="molecule type" value="Genomic_DNA"/>
</dbReference>
<dbReference type="Pfam" id="PF00440">
    <property type="entry name" value="TetR_N"/>
    <property type="match status" value="1"/>
</dbReference>
<dbReference type="InterPro" id="IPR039536">
    <property type="entry name" value="TetR_C_Proteobacteria"/>
</dbReference>
<dbReference type="PROSITE" id="PS50977">
    <property type="entry name" value="HTH_TETR_2"/>
    <property type="match status" value="1"/>
</dbReference>
<dbReference type="InterPro" id="IPR050109">
    <property type="entry name" value="HTH-type_TetR-like_transc_reg"/>
</dbReference>
<dbReference type="PANTHER" id="PTHR30055:SF226">
    <property type="entry name" value="HTH-TYPE TRANSCRIPTIONAL REGULATOR PKSA"/>
    <property type="match status" value="1"/>
</dbReference>
<dbReference type="PRINTS" id="PR00455">
    <property type="entry name" value="HTHTETR"/>
</dbReference>
<feature type="domain" description="HTH tetR-type" evidence="4">
    <location>
        <begin position="33"/>
        <end position="93"/>
    </location>
</feature>
<name>A0ABX2P6I7_9PROT</name>
<evidence type="ECO:0000256" key="1">
    <source>
        <dbReference type="ARBA" id="ARBA00023125"/>
    </source>
</evidence>
<dbReference type="InterPro" id="IPR001647">
    <property type="entry name" value="HTH_TetR"/>
</dbReference>
<dbReference type="PANTHER" id="PTHR30055">
    <property type="entry name" value="HTH-TYPE TRANSCRIPTIONAL REGULATOR RUTR"/>
    <property type="match status" value="1"/>
</dbReference>
<accession>A0ABX2P6I7</accession>
<feature type="DNA-binding region" description="H-T-H motif" evidence="2">
    <location>
        <begin position="56"/>
        <end position="75"/>
    </location>
</feature>
<protein>
    <submittedName>
        <fullName evidence="5">TetR/AcrR family transcriptional regulator</fullName>
    </submittedName>
</protein>
<dbReference type="Proteomes" id="UP001516351">
    <property type="component" value="Unassembled WGS sequence"/>
</dbReference>
<evidence type="ECO:0000256" key="3">
    <source>
        <dbReference type="SAM" id="MobiDB-lite"/>
    </source>
</evidence>
<reference evidence="5 6" key="1">
    <citation type="submission" date="2020-06" db="EMBL/GenBank/DDBJ databases">
        <title>Synonyms of Asaia species.</title>
        <authorList>
            <person name="Sombolestani A."/>
        </authorList>
    </citation>
    <scope>NUCLEOTIDE SEQUENCE [LARGE SCALE GENOMIC DNA]</scope>
    <source>
        <strain evidence="5 6">LMG 27047</strain>
    </source>
</reference>
<keyword evidence="6" id="KW-1185">Reference proteome</keyword>
<feature type="region of interest" description="Disordered" evidence="3">
    <location>
        <begin position="1"/>
        <end position="28"/>
    </location>
</feature>
<dbReference type="InterPro" id="IPR009057">
    <property type="entry name" value="Homeodomain-like_sf"/>
</dbReference>
<evidence type="ECO:0000256" key="2">
    <source>
        <dbReference type="PROSITE-ProRule" id="PRU00335"/>
    </source>
</evidence>
<comment type="caution">
    <text evidence="5">The sequence shown here is derived from an EMBL/GenBank/DDBJ whole genome shotgun (WGS) entry which is preliminary data.</text>
</comment>
<evidence type="ECO:0000259" key="4">
    <source>
        <dbReference type="PROSITE" id="PS50977"/>
    </source>
</evidence>
<dbReference type="Gene3D" id="1.10.357.10">
    <property type="entry name" value="Tetracycline Repressor, domain 2"/>
    <property type="match status" value="1"/>
</dbReference>
<dbReference type="SUPFAM" id="SSF48498">
    <property type="entry name" value="Tetracyclin repressor-like, C-terminal domain"/>
    <property type="match status" value="1"/>
</dbReference>
<organism evidence="5 6">
    <name type="scientific">Asaia spathodeae</name>
    <dbReference type="NCBI Taxonomy" id="657016"/>
    <lineage>
        <taxon>Bacteria</taxon>
        <taxon>Pseudomonadati</taxon>
        <taxon>Pseudomonadota</taxon>
        <taxon>Alphaproteobacteria</taxon>
        <taxon>Acetobacterales</taxon>
        <taxon>Acetobacteraceae</taxon>
        <taxon>Asaia</taxon>
    </lineage>
</organism>